<organism evidence="1 2">
    <name type="scientific">Paenibacillus hodogayensis</name>
    <dbReference type="NCBI Taxonomy" id="279208"/>
    <lineage>
        <taxon>Bacteria</taxon>
        <taxon>Bacillati</taxon>
        <taxon>Bacillota</taxon>
        <taxon>Bacilli</taxon>
        <taxon>Bacillales</taxon>
        <taxon>Paenibacillaceae</taxon>
        <taxon>Paenibacillus</taxon>
    </lineage>
</organism>
<evidence type="ECO:0008006" key="3">
    <source>
        <dbReference type="Google" id="ProtNLM"/>
    </source>
</evidence>
<comment type="caution">
    <text evidence="1">The sequence shown here is derived from an EMBL/GenBank/DDBJ whole genome shotgun (WGS) entry which is preliminary data.</text>
</comment>
<dbReference type="EMBL" id="JBHMAG010000004">
    <property type="protein sequence ID" value="MFB9750661.1"/>
    <property type="molecule type" value="Genomic_DNA"/>
</dbReference>
<evidence type="ECO:0000313" key="2">
    <source>
        <dbReference type="Proteomes" id="UP001589619"/>
    </source>
</evidence>
<dbReference type="Proteomes" id="UP001589619">
    <property type="component" value="Unassembled WGS sequence"/>
</dbReference>
<evidence type="ECO:0000313" key="1">
    <source>
        <dbReference type="EMBL" id="MFB9750661.1"/>
    </source>
</evidence>
<accession>A0ABV5VQW4</accession>
<name>A0ABV5VQW4_9BACL</name>
<dbReference type="RefSeq" id="WP_344904658.1">
    <property type="nucleotide sequence ID" value="NZ_BAAAYO010000002.1"/>
</dbReference>
<reference evidence="1 2" key="1">
    <citation type="submission" date="2024-09" db="EMBL/GenBank/DDBJ databases">
        <authorList>
            <person name="Sun Q."/>
            <person name="Mori K."/>
        </authorList>
    </citation>
    <scope>NUCLEOTIDE SEQUENCE [LARGE SCALE GENOMIC DNA]</scope>
    <source>
        <strain evidence="1 2">JCM 12520</strain>
    </source>
</reference>
<protein>
    <recommendedName>
        <fullName evidence="3">Extracellular solute-binding protein</fullName>
    </recommendedName>
</protein>
<sequence>MSLSYVDPKTGKTAINNDGWRKLVAPLQKFYSISGNEYVNAANQDDFLANRSLSMYATFNIVMLLGNSAGQTLNWDLVTLPTFPDKPKTGSSPFPQHMLVTAQSKHKDDALRVIEVALSDEVQSARGRNAGIGTVLKNKSVQDEFMKDVSAAKAKTYRPSLNWSLLRRDKYHATIRKSYPASKAL</sequence>
<keyword evidence="2" id="KW-1185">Reference proteome</keyword>
<dbReference type="Gene3D" id="3.40.190.10">
    <property type="entry name" value="Periplasmic binding protein-like II"/>
    <property type="match status" value="1"/>
</dbReference>
<proteinExistence type="predicted"/>
<gene>
    <name evidence="1" type="ORF">ACFFNY_03665</name>
</gene>
<dbReference type="SUPFAM" id="SSF53850">
    <property type="entry name" value="Periplasmic binding protein-like II"/>
    <property type="match status" value="1"/>
</dbReference>